<protein>
    <recommendedName>
        <fullName evidence="3">histidine kinase</fullName>
        <ecNumber evidence="3">2.7.13.3</ecNumber>
    </recommendedName>
</protein>
<dbReference type="Gene3D" id="3.30.565.10">
    <property type="entry name" value="Histidine kinase-like ATPase, C-terminal domain"/>
    <property type="match status" value="1"/>
</dbReference>
<feature type="transmembrane region" description="Helical" evidence="15">
    <location>
        <begin position="73"/>
        <end position="94"/>
    </location>
</feature>
<feature type="domain" description="HAMP" evidence="18">
    <location>
        <begin position="350"/>
        <end position="403"/>
    </location>
</feature>
<evidence type="ECO:0000256" key="9">
    <source>
        <dbReference type="ARBA" id="ARBA00022777"/>
    </source>
</evidence>
<evidence type="ECO:0000313" key="19">
    <source>
        <dbReference type="EMBL" id="VAX16892.1"/>
    </source>
</evidence>
<evidence type="ECO:0000259" key="16">
    <source>
        <dbReference type="PROSITE" id="PS50109"/>
    </source>
</evidence>
<sequence length="695" mass="77780">MTIRLFIQKAFSLAKWLIIPGQYDELDPNDIITRRKRKTRYVILGASILFALMTVAAILLQDSGVDAPISNDIAVALVLNLNLILLVVMALLVVRNIVKLYFERRGGIAGSRFQTKLVIAFLAMTLIPSALMFAVASELISDTVDKWINSQIEQTLQESLQVAESLYRDSENKTTARAMYISRLVEKRGLASKRHRGKLSVILKQKISEYGMDMIQVYDADFELISQAVKYPSSGVISFDLKAHSEMLAKAALGEAVSKVEERGESNLAISVIPTPPNLKSGQVKGVVVVIKLVSQELIEKVHSIVNAFQDYKQLTLKKEIIKASYQVTLTLVTLVVVFSAIWFGFYIAKGITVPLKKLSEATEAVAKGNLDVRVDIPVKNDEVGRLITAFNNMTLDLKNFKEQIERSNKELSESNTELYHRGQYIEAVLENVGGVISIDKTGEITTINESAAGTFGVLRSKARGRNYKKIFESSHLSAIRKVIREMSDAGAKTIEREINMSVNGRRRTLKTSVSVLTDHNDQYMGMVFVFDDVTDLIAAQRTIAWREMARQIAHEIKNPLTPIQLNAQRMRRKYQQKAEDFPKVLDDATNIIIQEVDQLKTLVDRFSKFAKQSDTASLELKPEPNLMHDLIFEIVKLYKDTSPGVKLLTDLDPSIQLVNIDAEQIRRVIINLVENAMDALNGGGEITILTKADH</sequence>
<feature type="transmembrane region" description="Helical" evidence="15">
    <location>
        <begin position="115"/>
        <end position="136"/>
    </location>
</feature>
<evidence type="ECO:0000256" key="14">
    <source>
        <dbReference type="SAM" id="Coils"/>
    </source>
</evidence>
<dbReference type="InterPro" id="IPR050398">
    <property type="entry name" value="HssS/ArlS-like"/>
</dbReference>
<dbReference type="PANTHER" id="PTHR45528">
    <property type="entry name" value="SENSOR HISTIDINE KINASE CPXA"/>
    <property type="match status" value="1"/>
</dbReference>
<evidence type="ECO:0000259" key="17">
    <source>
        <dbReference type="PROSITE" id="PS50112"/>
    </source>
</evidence>
<evidence type="ECO:0000256" key="3">
    <source>
        <dbReference type="ARBA" id="ARBA00012438"/>
    </source>
</evidence>
<evidence type="ECO:0000259" key="18">
    <source>
        <dbReference type="PROSITE" id="PS50885"/>
    </source>
</evidence>
<evidence type="ECO:0000256" key="2">
    <source>
        <dbReference type="ARBA" id="ARBA00004651"/>
    </source>
</evidence>
<evidence type="ECO:0000256" key="15">
    <source>
        <dbReference type="SAM" id="Phobius"/>
    </source>
</evidence>
<evidence type="ECO:0000256" key="1">
    <source>
        <dbReference type="ARBA" id="ARBA00000085"/>
    </source>
</evidence>
<dbReference type="Gene3D" id="1.10.287.130">
    <property type="match status" value="1"/>
</dbReference>
<feature type="transmembrane region" description="Helical" evidence="15">
    <location>
        <begin position="328"/>
        <end position="349"/>
    </location>
</feature>
<dbReference type="Pfam" id="PF00512">
    <property type="entry name" value="HisKA"/>
    <property type="match status" value="1"/>
</dbReference>
<dbReference type="Gene3D" id="6.10.340.10">
    <property type="match status" value="1"/>
</dbReference>
<dbReference type="InterPro" id="IPR017232">
    <property type="entry name" value="NtrY"/>
</dbReference>
<dbReference type="Pfam" id="PF13426">
    <property type="entry name" value="PAS_9"/>
    <property type="match status" value="1"/>
</dbReference>
<dbReference type="PROSITE" id="PS50112">
    <property type="entry name" value="PAS"/>
    <property type="match status" value="1"/>
</dbReference>
<evidence type="ECO:0000256" key="4">
    <source>
        <dbReference type="ARBA" id="ARBA00022475"/>
    </source>
</evidence>
<dbReference type="PIRSF" id="PIRSF037532">
    <property type="entry name" value="STHK_NtrY"/>
    <property type="match status" value="1"/>
</dbReference>
<evidence type="ECO:0000256" key="10">
    <source>
        <dbReference type="ARBA" id="ARBA00022840"/>
    </source>
</evidence>
<feature type="non-terminal residue" evidence="19">
    <location>
        <position position="695"/>
    </location>
</feature>
<evidence type="ECO:0000256" key="12">
    <source>
        <dbReference type="ARBA" id="ARBA00023012"/>
    </source>
</evidence>
<keyword evidence="7 15" id="KW-0812">Transmembrane</keyword>
<keyword evidence="6" id="KW-0808">Transferase</keyword>
<dbReference type="SUPFAM" id="SSF47384">
    <property type="entry name" value="Homodimeric domain of signal transducing histidine kinase"/>
    <property type="match status" value="1"/>
</dbReference>
<accession>A0A3B1BL85</accession>
<dbReference type="PROSITE" id="PS50109">
    <property type="entry name" value="HIS_KIN"/>
    <property type="match status" value="1"/>
</dbReference>
<dbReference type="EC" id="2.7.13.3" evidence="3"/>
<dbReference type="GO" id="GO:0005524">
    <property type="term" value="F:ATP binding"/>
    <property type="evidence" value="ECO:0007669"/>
    <property type="project" value="UniProtKB-KW"/>
</dbReference>
<keyword evidence="14" id="KW-0175">Coiled coil</keyword>
<dbReference type="InterPro" id="IPR003661">
    <property type="entry name" value="HisK_dim/P_dom"/>
</dbReference>
<dbReference type="PANTHER" id="PTHR45528:SF1">
    <property type="entry name" value="SENSOR HISTIDINE KINASE CPXA"/>
    <property type="match status" value="1"/>
</dbReference>
<feature type="domain" description="PAS" evidence="17">
    <location>
        <begin position="422"/>
        <end position="491"/>
    </location>
</feature>
<feature type="coiled-coil region" evidence="14">
    <location>
        <begin position="391"/>
        <end position="418"/>
    </location>
</feature>
<keyword evidence="8" id="KW-0547">Nucleotide-binding</keyword>
<organism evidence="19">
    <name type="scientific">hydrothermal vent metagenome</name>
    <dbReference type="NCBI Taxonomy" id="652676"/>
    <lineage>
        <taxon>unclassified sequences</taxon>
        <taxon>metagenomes</taxon>
        <taxon>ecological metagenomes</taxon>
    </lineage>
</organism>
<gene>
    <name evidence="19" type="ORF">MNBD_NITROSPINAE04-2778</name>
</gene>
<dbReference type="NCBIfam" id="TIGR00229">
    <property type="entry name" value="sensory_box"/>
    <property type="match status" value="1"/>
</dbReference>
<proteinExistence type="predicted"/>
<dbReference type="GO" id="GO:0005886">
    <property type="term" value="C:plasma membrane"/>
    <property type="evidence" value="ECO:0007669"/>
    <property type="project" value="UniProtKB-SubCell"/>
</dbReference>
<evidence type="ECO:0000256" key="8">
    <source>
        <dbReference type="ARBA" id="ARBA00022741"/>
    </source>
</evidence>
<dbReference type="EMBL" id="UOGA01000079">
    <property type="protein sequence ID" value="VAX16892.1"/>
    <property type="molecule type" value="Genomic_DNA"/>
</dbReference>
<dbReference type="GO" id="GO:0006355">
    <property type="term" value="P:regulation of DNA-templated transcription"/>
    <property type="evidence" value="ECO:0007669"/>
    <property type="project" value="InterPro"/>
</dbReference>
<dbReference type="InterPro" id="IPR005467">
    <property type="entry name" value="His_kinase_dom"/>
</dbReference>
<evidence type="ECO:0000256" key="7">
    <source>
        <dbReference type="ARBA" id="ARBA00022692"/>
    </source>
</evidence>
<keyword evidence="4" id="KW-1003">Cell membrane</keyword>
<dbReference type="SUPFAM" id="SSF55785">
    <property type="entry name" value="PYP-like sensor domain (PAS domain)"/>
    <property type="match status" value="1"/>
</dbReference>
<dbReference type="InterPro" id="IPR036890">
    <property type="entry name" value="HATPase_C_sf"/>
</dbReference>
<keyword evidence="5" id="KW-0597">Phosphoprotein</keyword>
<dbReference type="PROSITE" id="PS50885">
    <property type="entry name" value="HAMP"/>
    <property type="match status" value="1"/>
</dbReference>
<evidence type="ECO:0000256" key="13">
    <source>
        <dbReference type="ARBA" id="ARBA00023136"/>
    </source>
</evidence>
<evidence type="ECO:0000256" key="6">
    <source>
        <dbReference type="ARBA" id="ARBA00022679"/>
    </source>
</evidence>
<dbReference type="SUPFAM" id="SSF158472">
    <property type="entry name" value="HAMP domain-like"/>
    <property type="match status" value="1"/>
</dbReference>
<keyword evidence="9" id="KW-0418">Kinase</keyword>
<evidence type="ECO:0000256" key="11">
    <source>
        <dbReference type="ARBA" id="ARBA00022989"/>
    </source>
</evidence>
<dbReference type="InterPro" id="IPR000014">
    <property type="entry name" value="PAS"/>
</dbReference>
<keyword evidence="11 15" id="KW-1133">Transmembrane helix</keyword>
<dbReference type="SMART" id="SM00304">
    <property type="entry name" value="HAMP"/>
    <property type="match status" value="1"/>
</dbReference>
<keyword evidence="10" id="KW-0067">ATP-binding</keyword>
<dbReference type="Pfam" id="PF00672">
    <property type="entry name" value="HAMP"/>
    <property type="match status" value="1"/>
</dbReference>
<dbReference type="InterPro" id="IPR036097">
    <property type="entry name" value="HisK_dim/P_sf"/>
</dbReference>
<dbReference type="CDD" id="cd00130">
    <property type="entry name" value="PAS"/>
    <property type="match status" value="1"/>
</dbReference>
<keyword evidence="12" id="KW-0902">Two-component regulatory system</keyword>
<dbReference type="CDD" id="cd06225">
    <property type="entry name" value="HAMP"/>
    <property type="match status" value="1"/>
</dbReference>
<dbReference type="SMART" id="SM00388">
    <property type="entry name" value="HisKA"/>
    <property type="match status" value="1"/>
</dbReference>
<feature type="transmembrane region" description="Helical" evidence="15">
    <location>
        <begin position="41"/>
        <end position="61"/>
    </location>
</feature>
<dbReference type="InterPro" id="IPR035965">
    <property type="entry name" value="PAS-like_dom_sf"/>
</dbReference>
<comment type="catalytic activity">
    <reaction evidence="1">
        <text>ATP + protein L-histidine = ADP + protein N-phospho-L-histidine.</text>
        <dbReference type="EC" id="2.7.13.3"/>
    </reaction>
</comment>
<reference evidence="19" key="1">
    <citation type="submission" date="2018-06" db="EMBL/GenBank/DDBJ databases">
        <authorList>
            <person name="Zhirakovskaya E."/>
        </authorList>
    </citation>
    <scope>NUCLEOTIDE SEQUENCE</scope>
</reference>
<comment type="subcellular location">
    <subcellularLocation>
        <location evidence="2">Cell membrane</location>
        <topology evidence="2">Multi-pass membrane protein</topology>
    </subcellularLocation>
</comment>
<feature type="domain" description="Histidine kinase" evidence="16">
    <location>
        <begin position="552"/>
        <end position="695"/>
    </location>
</feature>
<name>A0A3B1BL85_9ZZZZ</name>
<dbReference type="InterPro" id="IPR003660">
    <property type="entry name" value="HAMP_dom"/>
</dbReference>
<keyword evidence="13 15" id="KW-0472">Membrane</keyword>
<dbReference type="SMART" id="SM00091">
    <property type="entry name" value="PAS"/>
    <property type="match status" value="1"/>
</dbReference>
<dbReference type="CDD" id="cd00082">
    <property type="entry name" value="HisKA"/>
    <property type="match status" value="1"/>
</dbReference>
<dbReference type="GO" id="GO:0000155">
    <property type="term" value="F:phosphorelay sensor kinase activity"/>
    <property type="evidence" value="ECO:0007669"/>
    <property type="project" value="InterPro"/>
</dbReference>
<dbReference type="Gene3D" id="3.30.450.20">
    <property type="entry name" value="PAS domain"/>
    <property type="match status" value="1"/>
</dbReference>
<dbReference type="SUPFAM" id="SSF55874">
    <property type="entry name" value="ATPase domain of HSP90 chaperone/DNA topoisomerase II/histidine kinase"/>
    <property type="match status" value="1"/>
</dbReference>
<dbReference type="AlphaFoldDB" id="A0A3B1BL85"/>
<evidence type="ECO:0000256" key="5">
    <source>
        <dbReference type="ARBA" id="ARBA00022553"/>
    </source>
</evidence>